<dbReference type="RefSeq" id="WP_046513333.1">
    <property type="nucleotide sequence ID" value="NZ_LAYZ01000002.1"/>
</dbReference>
<accession>A0A0M2SPR8</accession>
<dbReference type="EMBL" id="LAYZ01000002">
    <property type="protein sequence ID" value="KKK34922.1"/>
    <property type="molecule type" value="Genomic_DNA"/>
</dbReference>
<dbReference type="Proteomes" id="UP000034287">
    <property type="component" value="Unassembled WGS sequence"/>
</dbReference>
<comment type="caution">
    <text evidence="1">The sequence shown here is derived from an EMBL/GenBank/DDBJ whole genome shotgun (WGS) entry which is preliminary data.</text>
</comment>
<organism evidence="1 2">
    <name type="scientific">Salinicoccus sediminis</name>
    <dbReference type="NCBI Taxonomy" id="1432562"/>
    <lineage>
        <taxon>Bacteria</taxon>
        <taxon>Bacillati</taxon>
        <taxon>Bacillota</taxon>
        <taxon>Bacilli</taxon>
        <taxon>Bacillales</taxon>
        <taxon>Staphylococcaceae</taxon>
        <taxon>Salinicoccus</taxon>
    </lineage>
</organism>
<dbReference type="PATRIC" id="fig|1432562.3.peg.886"/>
<dbReference type="AlphaFoldDB" id="A0A0M2SPR8"/>
<protein>
    <submittedName>
        <fullName evidence="1">Uncharacterized protein</fullName>
    </submittedName>
</protein>
<reference evidence="1 2" key="1">
    <citation type="submission" date="2015-04" db="EMBL/GenBank/DDBJ databases">
        <title>Taxonomic description and genome sequence of Salinicoccus sediminis sp. nov., a novel hyper halotolerant bacterium isolated from marine sediment.</title>
        <authorList>
            <person name="Mathan Kumar R."/>
            <person name="Kaur G."/>
            <person name="Kumar N."/>
            <person name="Kumar A."/>
            <person name="Singh N.K."/>
            <person name="Kaur N."/>
            <person name="Mayilraj S."/>
        </authorList>
    </citation>
    <scope>NUCLEOTIDE SEQUENCE [LARGE SCALE GENOMIC DNA]</scope>
    <source>
        <strain evidence="1 2">SV-16</strain>
    </source>
</reference>
<evidence type="ECO:0000313" key="2">
    <source>
        <dbReference type="Proteomes" id="UP000034287"/>
    </source>
</evidence>
<gene>
    <name evidence="1" type="ORF">WN59_04520</name>
</gene>
<keyword evidence="2" id="KW-1185">Reference proteome</keyword>
<evidence type="ECO:0000313" key="1">
    <source>
        <dbReference type="EMBL" id="KKK34922.1"/>
    </source>
</evidence>
<name>A0A0M2SPR8_9STAP</name>
<sequence>MKIIIFSFSIKQLSHLIFSVWQNPALAWTLADGDTAGDIEKAKEMLINRCKESHHHRPYRKGRLPEVPQVMHLSHYFHKDD</sequence>
<proteinExistence type="predicted"/>